<dbReference type="Pfam" id="PF00431">
    <property type="entry name" value="CUB"/>
    <property type="match status" value="1"/>
</dbReference>
<keyword evidence="6" id="KW-1185">Reference proteome</keyword>
<dbReference type="SMART" id="SM00135">
    <property type="entry name" value="LY"/>
    <property type="match status" value="4"/>
</dbReference>
<proteinExistence type="predicted"/>
<dbReference type="InterPro" id="IPR000033">
    <property type="entry name" value="LDLR_classB_rpt"/>
</dbReference>
<evidence type="ECO:0000313" key="6">
    <source>
        <dbReference type="Proteomes" id="UP001374579"/>
    </source>
</evidence>
<dbReference type="SUPFAM" id="SSF49854">
    <property type="entry name" value="Spermadhesin, CUB domain"/>
    <property type="match status" value="1"/>
</dbReference>
<evidence type="ECO:0000256" key="3">
    <source>
        <dbReference type="PROSITE-ProRule" id="PRU00059"/>
    </source>
</evidence>
<feature type="domain" description="CUB" evidence="4">
    <location>
        <begin position="43"/>
        <end position="153"/>
    </location>
</feature>
<gene>
    <name evidence="5" type="ORF">V1264_006164</name>
</gene>
<dbReference type="InterPro" id="IPR011042">
    <property type="entry name" value="6-blade_b-propeller_TolB-like"/>
</dbReference>
<dbReference type="InterPro" id="IPR000859">
    <property type="entry name" value="CUB_dom"/>
</dbReference>
<dbReference type="SUPFAM" id="SSF63825">
    <property type="entry name" value="YWTD domain"/>
    <property type="match status" value="1"/>
</dbReference>
<reference evidence="5 6" key="1">
    <citation type="submission" date="2024-02" db="EMBL/GenBank/DDBJ databases">
        <title>Chromosome-scale genome assembly of the rough periwinkle Littorina saxatilis.</title>
        <authorList>
            <person name="De Jode A."/>
            <person name="Faria R."/>
            <person name="Formenti G."/>
            <person name="Sims Y."/>
            <person name="Smith T.P."/>
            <person name="Tracey A."/>
            <person name="Wood J.M.D."/>
            <person name="Zagrodzka Z.B."/>
            <person name="Johannesson K."/>
            <person name="Butlin R.K."/>
            <person name="Leder E.H."/>
        </authorList>
    </citation>
    <scope>NUCLEOTIDE SEQUENCE [LARGE SCALE GENOMIC DNA]</scope>
    <source>
        <strain evidence="5">Snail1</strain>
        <tissue evidence="5">Muscle</tissue>
    </source>
</reference>
<dbReference type="InterPro" id="IPR035914">
    <property type="entry name" value="Sperma_CUB_dom_sf"/>
</dbReference>
<sequence length="384" mass="43024">MMFFPAMDVQTVGNTHFWIKQKYPIVLFVLVFCTQAVLCTGDCDGTFATTSGSFNSPNFPSNYNNNQDCTYLISLPRDYRVTLTFFNFSLESSGCVDYVQIFDGNSTAAPLFGKYCSRKPSLRLRTTQNEMLVRFHTDGSITSTGFKASYSSDTLGDQIIIIAGERLLQRIDFVTISSTHAVPVMLNNLRNIEFDTFDYRIYWTERRDTRIHSVLLNGSDERIVLDLGEGAVLSDIVLDAPSDLLFYIDSGHDVIGLLTTSGDAHKHIIATDLDDQTKIAVNTKTGKVYWTTRKTIEAANYDGSNITTLFSLSGIRDMVSVTVDSEHGYVYFLDTDHNNSTIQSLDSNGGQPSLLRTISQRTMTTTRVFSYDGKIFYSSINVNR</sequence>
<name>A0AAN9AWP0_9CAEN</name>
<organism evidence="5 6">
    <name type="scientific">Littorina saxatilis</name>
    <dbReference type="NCBI Taxonomy" id="31220"/>
    <lineage>
        <taxon>Eukaryota</taxon>
        <taxon>Metazoa</taxon>
        <taxon>Spiralia</taxon>
        <taxon>Lophotrochozoa</taxon>
        <taxon>Mollusca</taxon>
        <taxon>Gastropoda</taxon>
        <taxon>Caenogastropoda</taxon>
        <taxon>Littorinimorpha</taxon>
        <taxon>Littorinoidea</taxon>
        <taxon>Littorinidae</taxon>
        <taxon>Littorina</taxon>
    </lineage>
</organism>
<dbReference type="PANTHER" id="PTHR24251">
    <property type="entry name" value="OVOCHYMASE-RELATED"/>
    <property type="match status" value="1"/>
</dbReference>
<dbReference type="CDD" id="cd00041">
    <property type="entry name" value="CUB"/>
    <property type="match status" value="1"/>
</dbReference>
<dbReference type="Gene3D" id="2.120.10.30">
    <property type="entry name" value="TolB, C-terminal domain"/>
    <property type="match status" value="1"/>
</dbReference>
<protein>
    <recommendedName>
        <fullName evidence="4">CUB domain-containing protein</fullName>
    </recommendedName>
</protein>
<keyword evidence="2" id="KW-1015">Disulfide bond</keyword>
<evidence type="ECO:0000256" key="1">
    <source>
        <dbReference type="ARBA" id="ARBA00022737"/>
    </source>
</evidence>
<evidence type="ECO:0000259" key="4">
    <source>
        <dbReference type="PROSITE" id="PS01180"/>
    </source>
</evidence>
<accession>A0AAN9AWP0</accession>
<dbReference type="AlphaFoldDB" id="A0AAN9AWP0"/>
<dbReference type="EMBL" id="JBAMIC010000018">
    <property type="protein sequence ID" value="KAK7094633.1"/>
    <property type="molecule type" value="Genomic_DNA"/>
</dbReference>
<dbReference type="PROSITE" id="PS01180">
    <property type="entry name" value="CUB"/>
    <property type="match status" value="1"/>
</dbReference>
<dbReference type="SMART" id="SM00042">
    <property type="entry name" value="CUB"/>
    <property type="match status" value="1"/>
</dbReference>
<evidence type="ECO:0000313" key="5">
    <source>
        <dbReference type="EMBL" id="KAK7094633.1"/>
    </source>
</evidence>
<evidence type="ECO:0000256" key="2">
    <source>
        <dbReference type="ARBA" id="ARBA00023157"/>
    </source>
</evidence>
<dbReference type="FunFam" id="2.60.120.290:FF:000013">
    <property type="entry name" value="Membrane frizzled-related protein"/>
    <property type="match status" value="1"/>
</dbReference>
<dbReference type="Gene3D" id="2.60.120.290">
    <property type="entry name" value="Spermadhesin, CUB domain"/>
    <property type="match status" value="1"/>
</dbReference>
<comment type="caution">
    <text evidence="3">Lacks conserved residue(s) required for the propagation of feature annotation.</text>
</comment>
<comment type="caution">
    <text evidence="5">The sequence shown here is derived from an EMBL/GenBank/DDBJ whole genome shotgun (WGS) entry which is preliminary data.</text>
</comment>
<dbReference type="Proteomes" id="UP001374579">
    <property type="component" value="Unassembled WGS sequence"/>
</dbReference>
<keyword evidence="1" id="KW-0677">Repeat</keyword>